<evidence type="ECO:0000313" key="2">
    <source>
        <dbReference type="EMBL" id="SES93290.1"/>
    </source>
</evidence>
<evidence type="ECO:0000256" key="1">
    <source>
        <dbReference type="SAM" id="MobiDB-lite"/>
    </source>
</evidence>
<keyword evidence="3" id="KW-1185">Reference proteome</keyword>
<organism evidence="2 3">
    <name type="scientific">Stigmatella erecta</name>
    <dbReference type="NCBI Taxonomy" id="83460"/>
    <lineage>
        <taxon>Bacteria</taxon>
        <taxon>Pseudomonadati</taxon>
        <taxon>Myxococcota</taxon>
        <taxon>Myxococcia</taxon>
        <taxon>Myxococcales</taxon>
        <taxon>Cystobacterineae</taxon>
        <taxon>Archangiaceae</taxon>
        <taxon>Stigmatella</taxon>
    </lineage>
</organism>
<protein>
    <submittedName>
        <fullName evidence="2">Uncharacterized protein</fullName>
    </submittedName>
</protein>
<proteinExistence type="predicted"/>
<accession>A0A1I0AGA4</accession>
<feature type="compositionally biased region" description="Basic and acidic residues" evidence="1">
    <location>
        <begin position="458"/>
        <end position="474"/>
    </location>
</feature>
<dbReference type="AlphaFoldDB" id="A0A1I0AGA4"/>
<reference evidence="3" key="1">
    <citation type="submission" date="2016-10" db="EMBL/GenBank/DDBJ databases">
        <authorList>
            <person name="Varghese N."/>
            <person name="Submissions S."/>
        </authorList>
    </citation>
    <scope>NUCLEOTIDE SEQUENCE [LARGE SCALE GENOMIC DNA]</scope>
    <source>
        <strain evidence="3">DSM 16858</strain>
    </source>
</reference>
<name>A0A1I0AGA4_9BACT</name>
<feature type="compositionally biased region" description="Gly residues" evidence="1">
    <location>
        <begin position="446"/>
        <end position="457"/>
    </location>
</feature>
<sequence length="665" mass="74245">MASKGRAGANLDVNAEIKAEKNSFDDAFLDVVGNEFKFDHAKGLAEWMKNSADAYSTTAQVKDAEQFILLRFKQGNPKKESVFECIDFVGMTRVNIDKAVKIWGLPTAAKRGTDIKTFGGHGNGGKFYMRQMFGKSRFITYRDGKLNVFGFDEKRRYGYAQGLVDKAMTIDEAMAFAGIEKLDVPDVVRKRWKRSPKNVGFTVVRGERPDRFSGRATIESILERLRFHPQARRVLAHKQVYVLSHAQHWGKRLTTPTITPRVGFEEPRVIPLPRKFDFKGETFEFRNKEYPEGKLTLYTAEQPLARSGELAALNSVDILGEIGCIGSYRMHELGYMRFGPETEFIYGECECPLMEDKKLDCVKNDREKLVPNERTDALLEWIRQHVDKLAEEMADKTRDEKKSRDLRQSAQFNHLLDRWKNKFMTKLSAEIFGGAGIGGSFGGTGGGGGVGGGTGEGKGGRGDEASPKEEKGRDGDDEGQGGGSGDIKKKGPRFPRVLLSGHDMDPLDPNPTNPFLCDERHPPVYQRAEDIEHGIYWINTARPLANKIMDAYGADSARWREYLFQRYTDIILKQSIYEMGSRDPEMTPDKVDGLIDDVTSKVHDAASEDLESFLFDESLTGSAASGPPPLDADGGAYDEGDIEGIPSLGELLSDEAKKIKKAKDR</sequence>
<gene>
    <name evidence="2" type="ORF">SAMN05443639_101677</name>
</gene>
<dbReference type="EMBL" id="FOIJ01000001">
    <property type="protein sequence ID" value="SES93290.1"/>
    <property type="molecule type" value="Genomic_DNA"/>
</dbReference>
<feature type="region of interest" description="Disordered" evidence="1">
    <location>
        <begin position="446"/>
        <end position="510"/>
    </location>
</feature>
<dbReference type="Proteomes" id="UP000199181">
    <property type="component" value="Unassembled WGS sequence"/>
</dbReference>
<evidence type="ECO:0000313" key="3">
    <source>
        <dbReference type="Proteomes" id="UP000199181"/>
    </source>
</evidence>
<feature type="region of interest" description="Disordered" evidence="1">
    <location>
        <begin position="618"/>
        <end position="645"/>
    </location>
</feature>